<evidence type="ECO:0008006" key="4">
    <source>
        <dbReference type="Google" id="ProtNLM"/>
    </source>
</evidence>
<reference evidence="2" key="2">
    <citation type="submission" date="2022-09" db="EMBL/GenBank/DDBJ databases">
        <title>Biosynthetic gene clusters of Dactylosporangioum fulvum.</title>
        <authorList>
            <person name="Caradec T."/>
        </authorList>
    </citation>
    <scope>NUCLEOTIDE SEQUENCE</scope>
    <source>
        <strain evidence="2">NRRL B-16292</strain>
    </source>
</reference>
<dbReference type="EMBL" id="CP073720">
    <property type="protein sequence ID" value="UWP79949.1"/>
    <property type="molecule type" value="Genomic_DNA"/>
</dbReference>
<dbReference type="RefSeq" id="WP_259857707.1">
    <property type="nucleotide sequence ID" value="NZ_BAAAST010000001.1"/>
</dbReference>
<accession>A0ABY5VT01</accession>
<dbReference type="InterPro" id="IPR036291">
    <property type="entry name" value="NAD(P)-bd_dom_sf"/>
</dbReference>
<keyword evidence="3" id="KW-1185">Reference proteome</keyword>
<proteinExistence type="predicted"/>
<name>A0ABY5VT01_9ACTN</name>
<keyword evidence="1" id="KW-1133">Transmembrane helix</keyword>
<dbReference type="SUPFAM" id="SSF51735">
    <property type="entry name" value="NAD(P)-binding Rossmann-fold domains"/>
    <property type="match status" value="1"/>
</dbReference>
<sequence length="384" mass="41449">MRKNTRRDRTLLIIGNGVLGGNVLDLLSWVGFDGQIVVGGRNRTAVEERVNLARLAAYNQGTNPRLAAACVDLDDVDRTAETVSRLRPDIIFNTASVQTYWRISLLPRELYQMLDRPGVGPWLPMHLSPAHRLMTAVHRSGHDSVVVNAAYPDAVNPALQTCGLAPAVGIGNVMNVVPAVRSAAALHLGVDVERVHVRLVAHHYVSNRLPAAGDTGGADYDLRIYVDGTDVTDSADTPALFRLLPTDVRRTRGRAGMYVTASSAFAVLNGLTSATPVTVHAPGPLGLVGGYPVRLSEHGIELDLASACSQERAVAVNEQGQVFDGIERIEVNGRVVFTDLATRTMSDVLGHHCPEFKVEDCHDWARELKAKYSAFEARTGVTGS</sequence>
<organism evidence="2 3">
    <name type="scientific">Dactylosporangium fulvum</name>
    <dbReference type="NCBI Taxonomy" id="53359"/>
    <lineage>
        <taxon>Bacteria</taxon>
        <taxon>Bacillati</taxon>
        <taxon>Actinomycetota</taxon>
        <taxon>Actinomycetes</taxon>
        <taxon>Micromonosporales</taxon>
        <taxon>Micromonosporaceae</taxon>
        <taxon>Dactylosporangium</taxon>
    </lineage>
</organism>
<evidence type="ECO:0000313" key="2">
    <source>
        <dbReference type="EMBL" id="UWP79949.1"/>
    </source>
</evidence>
<reference evidence="2" key="1">
    <citation type="submission" date="2021-04" db="EMBL/GenBank/DDBJ databases">
        <authorList>
            <person name="Hartkoorn R.C."/>
            <person name="Beaudoing E."/>
            <person name="Hot D."/>
        </authorList>
    </citation>
    <scope>NUCLEOTIDE SEQUENCE</scope>
    <source>
        <strain evidence="2">NRRL B-16292</strain>
    </source>
</reference>
<dbReference type="Proteomes" id="UP001059617">
    <property type="component" value="Chromosome"/>
</dbReference>
<keyword evidence="1" id="KW-0812">Transmembrane</keyword>
<protein>
    <recommendedName>
        <fullName evidence="4">Saccharopine dehydrogenase NADP binding domain-containing protein</fullName>
    </recommendedName>
</protein>
<evidence type="ECO:0000256" key="1">
    <source>
        <dbReference type="SAM" id="Phobius"/>
    </source>
</evidence>
<keyword evidence="1" id="KW-0472">Membrane</keyword>
<evidence type="ECO:0000313" key="3">
    <source>
        <dbReference type="Proteomes" id="UP001059617"/>
    </source>
</evidence>
<gene>
    <name evidence="2" type="ORF">Dfulv_32935</name>
</gene>
<feature type="transmembrane region" description="Helical" evidence="1">
    <location>
        <begin position="12"/>
        <end position="32"/>
    </location>
</feature>